<gene>
    <name evidence="7" type="ORF">CYLTODRAFT_422396</name>
</gene>
<feature type="compositionally biased region" description="Acidic residues" evidence="5">
    <location>
        <begin position="444"/>
        <end position="456"/>
    </location>
</feature>
<keyword evidence="8" id="KW-1185">Reference proteome</keyword>
<dbReference type="EMBL" id="KN880522">
    <property type="protein sequence ID" value="KIY67601.1"/>
    <property type="molecule type" value="Genomic_DNA"/>
</dbReference>
<name>A0A0D7BDF1_9AGAR</name>
<dbReference type="Proteomes" id="UP000054007">
    <property type="component" value="Unassembled WGS sequence"/>
</dbReference>
<dbReference type="PROSITE" id="PS50011">
    <property type="entry name" value="PROTEIN_KINASE_DOM"/>
    <property type="match status" value="1"/>
</dbReference>
<evidence type="ECO:0000313" key="7">
    <source>
        <dbReference type="EMBL" id="KIY67601.1"/>
    </source>
</evidence>
<feature type="compositionally biased region" description="Polar residues" evidence="5">
    <location>
        <begin position="514"/>
        <end position="524"/>
    </location>
</feature>
<dbReference type="PROSITE" id="PS00108">
    <property type="entry name" value="PROTEIN_KINASE_ST"/>
    <property type="match status" value="1"/>
</dbReference>
<feature type="region of interest" description="Disordered" evidence="5">
    <location>
        <begin position="444"/>
        <end position="545"/>
    </location>
</feature>
<evidence type="ECO:0000256" key="3">
    <source>
        <dbReference type="ARBA" id="ARBA00022840"/>
    </source>
</evidence>
<dbReference type="SMART" id="SM00220">
    <property type="entry name" value="S_TKc"/>
    <property type="match status" value="1"/>
</dbReference>
<evidence type="ECO:0000256" key="5">
    <source>
        <dbReference type="SAM" id="MobiDB-lite"/>
    </source>
</evidence>
<keyword evidence="7" id="KW-0808">Transferase</keyword>
<feature type="domain" description="Protein kinase" evidence="6">
    <location>
        <begin position="41"/>
        <end position="352"/>
    </location>
</feature>
<dbReference type="OrthoDB" id="248923at2759"/>
<comment type="similarity">
    <text evidence="1">Belongs to the protein kinase superfamily. STE Ser/Thr protein kinase family. STE20 subfamily.</text>
</comment>
<keyword evidence="2 4" id="KW-0547">Nucleotide-binding</keyword>
<keyword evidence="3 4" id="KW-0067">ATP-binding</keyword>
<feature type="compositionally biased region" description="Polar residues" evidence="5">
    <location>
        <begin position="493"/>
        <end position="506"/>
    </location>
</feature>
<dbReference type="PANTHER" id="PTHR48014">
    <property type="entry name" value="SERINE/THREONINE-PROTEIN KINASE FRAY2"/>
    <property type="match status" value="1"/>
</dbReference>
<feature type="compositionally biased region" description="Low complexity" evidence="5">
    <location>
        <begin position="458"/>
        <end position="469"/>
    </location>
</feature>
<protein>
    <submittedName>
        <fullName evidence="7">Kinase-like protein</fullName>
    </submittedName>
</protein>
<dbReference type="PROSITE" id="PS00107">
    <property type="entry name" value="PROTEIN_KINASE_ATP"/>
    <property type="match status" value="1"/>
</dbReference>
<dbReference type="GO" id="GO:1902554">
    <property type="term" value="C:serine/threonine protein kinase complex"/>
    <property type="evidence" value="ECO:0007669"/>
    <property type="project" value="TreeGrafter"/>
</dbReference>
<dbReference type="Gene3D" id="1.10.510.10">
    <property type="entry name" value="Transferase(Phosphotransferase) domain 1"/>
    <property type="match status" value="2"/>
</dbReference>
<organism evidence="7 8">
    <name type="scientific">Cylindrobasidium torrendii FP15055 ss-10</name>
    <dbReference type="NCBI Taxonomy" id="1314674"/>
    <lineage>
        <taxon>Eukaryota</taxon>
        <taxon>Fungi</taxon>
        <taxon>Dikarya</taxon>
        <taxon>Basidiomycota</taxon>
        <taxon>Agaricomycotina</taxon>
        <taxon>Agaricomycetes</taxon>
        <taxon>Agaricomycetidae</taxon>
        <taxon>Agaricales</taxon>
        <taxon>Marasmiineae</taxon>
        <taxon>Physalacriaceae</taxon>
        <taxon>Cylindrobasidium</taxon>
    </lineage>
</organism>
<sequence length="545" mass="59692">MADPTLLASSPRRTSLMQGTKQFIGAVEDQWEIYSDEASDYTVGAPIGFGASSIVYAATYHPPKRNPIPVALKVLDLDALHPRSLALLQKEVLTLSKSKHPNVLRVRGTWIDGHKLHIALRFMAAGSVADVIAFRGAGTGMEEEVIRCVLRQALLGMNYLHINGFIHRDIKAANLLIDTDGTVLLGDLGVAADLTTEDAPHNSAYQPGPSSPTQFRSRRGGSRDTKQVVLVDPSVSGSPTASRPKMGKRKSFVGTPSHMAPEVIQGHTYDAAADIWSFGICALEMSAGRAPRSREAPQKVLLKTVQEAAPTLDRNGGTYKYSKAFQEVVEICLVKDPSQRPNAETLLQMPFFKGAKKPSYLINTILKDLPPLTERQERRVLPSTQTRGSIDSWDFATTIHSPPASLRNSHVFDMDEEHIRVASDGNIGGKHSRAVSWVETTVFEEPEAETEDEGGDGELPSSDSDLPPSHETSPEVLASPIGTKEMEVHISPQVFSVSEHQVSLPQSGREDTHTPLQKKQSANLWTMFKRNARRRTSFGKEQETT</sequence>
<dbReference type="PANTHER" id="PTHR48014:SF21">
    <property type="entry name" value="SERINE_THREONINE-PROTEIN KINASE FRAY2"/>
    <property type="match status" value="1"/>
</dbReference>
<dbReference type="InterPro" id="IPR000719">
    <property type="entry name" value="Prot_kinase_dom"/>
</dbReference>
<dbReference type="STRING" id="1314674.A0A0D7BDF1"/>
<proteinExistence type="inferred from homology"/>
<evidence type="ECO:0000259" key="6">
    <source>
        <dbReference type="PROSITE" id="PS50011"/>
    </source>
</evidence>
<evidence type="ECO:0000313" key="8">
    <source>
        <dbReference type="Proteomes" id="UP000054007"/>
    </source>
</evidence>
<reference evidence="7 8" key="1">
    <citation type="journal article" date="2015" name="Fungal Genet. Biol.">
        <title>Evolution of novel wood decay mechanisms in Agaricales revealed by the genome sequences of Fistulina hepatica and Cylindrobasidium torrendii.</title>
        <authorList>
            <person name="Floudas D."/>
            <person name="Held B.W."/>
            <person name="Riley R."/>
            <person name="Nagy L.G."/>
            <person name="Koehler G."/>
            <person name="Ransdell A.S."/>
            <person name="Younus H."/>
            <person name="Chow J."/>
            <person name="Chiniquy J."/>
            <person name="Lipzen A."/>
            <person name="Tritt A."/>
            <person name="Sun H."/>
            <person name="Haridas S."/>
            <person name="LaButti K."/>
            <person name="Ohm R.A."/>
            <person name="Kues U."/>
            <person name="Blanchette R.A."/>
            <person name="Grigoriev I.V."/>
            <person name="Minto R.E."/>
            <person name="Hibbett D.S."/>
        </authorList>
    </citation>
    <scope>NUCLEOTIDE SEQUENCE [LARGE SCALE GENOMIC DNA]</scope>
    <source>
        <strain evidence="7 8">FP15055 ss-10</strain>
    </source>
</reference>
<dbReference type="GO" id="GO:0006611">
    <property type="term" value="P:protein export from nucleus"/>
    <property type="evidence" value="ECO:0007669"/>
    <property type="project" value="TreeGrafter"/>
</dbReference>
<evidence type="ECO:0000256" key="1">
    <source>
        <dbReference type="ARBA" id="ARBA00008874"/>
    </source>
</evidence>
<dbReference type="GO" id="GO:0005524">
    <property type="term" value="F:ATP binding"/>
    <property type="evidence" value="ECO:0007669"/>
    <property type="project" value="UniProtKB-UniRule"/>
</dbReference>
<evidence type="ECO:0000256" key="4">
    <source>
        <dbReference type="PROSITE-ProRule" id="PRU10141"/>
    </source>
</evidence>
<keyword evidence="7" id="KW-0418">Kinase</keyword>
<dbReference type="GO" id="GO:0043539">
    <property type="term" value="F:protein serine/threonine kinase activator activity"/>
    <property type="evidence" value="ECO:0007669"/>
    <property type="project" value="InterPro"/>
</dbReference>
<dbReference type="SUPFAM" id="SSF56112">
    <property type="entry name" value="Protein kinase-like (PK-like)"/>
    <property type="match status" value="1"/>
</dbReference>
<evidence type="ECO:0000256" key="2">
    <source>
        <dbReference type="ARBA" id="ARBA00022741"/>
    </source>
</evidence>
<feature type="binding site" evidence="4">
    <location>
        <position position="73"/>
    </location>
    <ligand>
        <name>ATP</name>
        <dbReference type="ChEBI" id="CHEBI:30616"/>
    </ligand>
</feature>
<feature type="region of interest" description="Disordered" evidence="5">
    <location>
        <begin position="199"/>
        <end position="226"/>
    </location>
</feature>
<dbReference type="InterPro" id="IPR017441">
    <property type="entry name" value="Protein_kinase_ATP_BS"/>
</dbReference>
<dbReference type="AlphaFoldDB" id="A0A0D7BDF1"/>
<dbReference type="InterPro" id="IPR008271">
    <property type="entry name" value="Ser/Thr_kinase_AS"/>
</dbReference>
<accession>A0A0D7BDF1</accession>
<dbReference type="GO" id="GO:0004672">
    <property type="term" value="F:protein kinase activity"/>
    <property type="evidence" value="ECO:0007669"/>
    <property type="project" value="InterPro"/>
</dbReference>
<dbReference type="Pfam" id="PF00069">
    <property type="entry name" value="Pkinase"/>
    <property type="match status" value="2"/>
</dbReference>
<dbReference type="InterPro" id="IPR047173">
    <property type="entry name" value="STRAD_A/B-like"/>
</dbReference>
<dbReference type="InterPro" id="IPR011009">
    <property type="entry name" value="Kinase-like_dom_sf"/>
</dbReference>